<dbReference type="RefSeq" id="WP_074854771.1">
    <property type="nucleotide sequence ID" value="NZ_FOIS01000003.1"/>
</dbReference>
<dbReference type="EMBL" id="FOIS01000003">
    <property type="protein sequence ID" value="SEW17923.1"/>
    <property type="molecule type" value="Genomic_DNA"/>
</dbReference>
<comment type="similarity">
    <text evidence="1">Belongs to the AHA1 family.</text>
</comment>
<proteinExistence type="inferred from homology"/>
<name>A0A1I0PU16_9EURY</name>
<feature type="domain" description="Activator of Hsp90 ATPase homologue 1/2-like C-terminal" evidence="2">
    <location>
        <begin position="24"/>
        <end position="133"/>
    </location>
</feature>
<evidence type="ECO:0000313" key="3">
    <source>
        <dbReference type="EMBL" id="SEW17923.1"/>
    </source>
</evidence>
<dbReference type="SUPFAM" id="SSF55961">
    <property type="entry name" value="Bet v1-like"/>
    <property type="match status" value="1"/>
</dbReference>
<evidence type="ECO:0000256" key="1">
    <source>
        <dbReference type="ARBA" id="ARBA00006817"/>
    </source>
</evidence>
<accession>A0A1I0PU16</accession>
<dbReference type="Proteomes" id="UP000183275">
    <property type="component" value="Unassembled WGS sequence"/>
</dbReference>
<organism evidence="3 4">
    <name type="scientific">Natrinema salifodinae</name>
    <dbReference type="NCBI Taxonomy" id="1202768"/>
    <lineage>
        <taxon>Archaea</taxon>
        <taxon>Methanobacteriati</taxon>
        <taxon>Methanobacteriota</taxon>
        <taxon>Stenosarchaea group</taxon>
        <taxon>Halobacteria</taxon>
        <taxon>Halobacteriales</taxon>
        <taxon>Natrialbaceae</taxon>
        <taxon>Natrinema</taxon>
    </lineage>
</organism>
<dbReference type="AlphaFoldDB" id="A0A1I0PU16"/>
<evidence type="ECO:0000259" key="2">
    <source>
        <dbReference type="Pfam" id="PF08327"/>
    </source>
</evidence>
<sequence>MPDKSGRGHDSTEDPSTVVSRVIDAPRTDVYRSFLDPNAVATWLPPEGMNAHVHRFDPREGGEFRVSLRYRDVADSPDGGGGKTTEDTDTHHGRFVTLVPDERIVEVVEFESDDPGFAGEMRITVTLADVDNFATAVEQLTDVDVVKLTSDQIITHGATAAVDGTLQLASGRAHAFCDVYEFNSHGKNAKIQTMTPYASELIGDEERHRNSRFNERSESVTK</sequence>
<reference evidence="4" key="1">
    <citation type="submission" date="2016-10" db="EMBL/GenBank/DDBJ databases">
        <authorList>
            <person name="Varghese N."/>
        </authorList>
    </citation>
    <scope>NUCLEOTIDE SEQUENCE [LARGE SCALE GENOMIC DNA]</scope>
    <source>
        <strain evidence="4">CGMCC 1.12284</strain>
    </source>
</reference>
<dbReference type="OrthoDB" id="165863at2157"/>
<evidence type="ECO:0000313" key="4">
    <source>
        <dbReference type="Proteomes" id="UP000183275"/>
    </source>
</evidence>
<keyword evidence="4" id="KW-1185">Reference proteome</keyword>
<gene>
    <name evidence="3" type="ORF">SAMN05216285_2952</name>
</gene>
<dbReference type="STRING" id="1202768.SAMN05216285_2952"/>
<protein>
    <submittedName>
        <fullName evidence="3">Uncharacterized conserved protein YndB, AHSA1/START domain</fullName>
    </submittedName>
</protein>
<dbReference type="Gene3D" id="3.30.530.20">
    <property type="match status" value="1"/>
</dbReference>
<dbReference type="InterPro" id="IPR023393">
    <property type="entry name" value="START-like_dom_sf"/>
</dbReference>
<dbReference type="Pfam" id="PF08327">
    <property type="entry name" value="AHSA1"/>
    <property type="match status" value="1"/>
</dbReference>
<dbReference type="InterPro" id="IPR013538">
    <property type="entry name" value="ASHA1/2-like_C"/>
</dbReference>